<keyword evidence="3" id="KW-0378">Hydrolase</keyword>
<dbReference type="Pfam" id="PF01546">
    <property type="entry name" value="Peptidase_M20"/>
    <property type="match status" value="1"/>
</dbReference>
<dbReference type="EMBL" id="CP039865">
    <property type="protein sequence ID" value="QCK88809.1"/>
    <property type="molecule type" value="Genomic_DNA"/>
</dbReference>
<accession>A0A4D7QTU8</accession>
<comment type="cofactor">
    <cofactor evidence="1">
        <name>Zn(2+)</name>
        <dbReference type="ChEBI" id="CHEBI:29105"/>
    </cofactor>
</comment>
<sequence>MKELTTEGLLEAVRQWVMVESPTQDVAAVNRMADHAEGLLRAIGARIERIPGEGGYADILIGRVPGETGGPGILLLGHMDTVHPVGTLAGHLPWHVNGDKVFGPGIYDMKGGNSIALSALAHLHATGRKPRMPVSVMFIPDEEAGSPSSRARIEQEALNHAIVLVAEPSGDGGRLTVARHGIARYYLKTTGKPAHAGAYHAKGRSAIREMARQVLTVEAMTDYDRTITLNVGTIRGGTHENMVPISCEACVYVLVPTADAEAEVRAKLLALRPHDPDVQLDVTLGLFRPPFVKTPAIQKLYDHAAGLARDLGFEVAGERVAGGGSDGNFTGALGVPTLDGLGVIGDGPHTHYEHLLASCLVPRTQLYVSLFETLGSDLIAG</sequence>
<proteinExistence type="predicted"/>
<feature type="active site" evidence="5">
    <location>
        <position position="80"/>
    </location>
</feature>
<dbReference type="InterPro" id="IPR050072">
    <property type="entry name" value="Peptidase_M20A"/>
</dbReference>
<keyword evidence="4" id="KW-0862">Zinc</keyword>
<dbReference type="Pfam" id="PF07687">
    <property type="entry name" value="M20_dimer"/>
    <property type="match status" value="1"/>
</dbReference>
<evidence type="ECO:0000256" key="2">
    <source>
        <dbReference type="ARBA" id="ARBA00022723"/>
    </source>
</evidence>
<gene>
    <name evidence="7" type="ORF">E8L99_14850</name>
</gene>
<evidence type="ECO:0000256" key="4">
    <source>
        <dbReference type="ARBA" id="ARBA00022833"/>
    </source>
</evidence>
<feature type="active site" description="Proton acceptor" evidence="5">
    <location>
        <position position="142"/>
    </location>
</feature>
<dbReference type="SUPFAM" id="SSF55031">
    <property type="entry name" value="Bacterial exopeptidase dimerisation domain"/>
    <property type="match status" value="1"/>
</dbReference>
<feature type="domain" description="Peptidase M20 dimerisation" evidence="6">
    <location>
        <begin position="178"/>
        <end position="268"/>
    </location>
</feature>
<reference evidence="7 8" key="1">
    <citation type="submission" date="2019-04" db="EMBL/GenBank/DDBJ databases">
        <title>Phreatobacter aquaticus sp. nov.</title>
        <authorList>
            <person name="Choi A."/>
            <person name="Baek K."/>
        </authorList>
    </citation>
    <scope>NUCLEOTIDE SEQUENCE [LARGE SCALE GENOMIC DNA]</scope>
    <source>
        <strain evidence="7 8">NMCR1094</strain>
    </source>
</reference>
<dbReference type="GO" id="GO:0046872">
    <property type="term" value="F:metal ion binding"/>
    <property type="evidence" value="ECO:0007669"/>
    <property type="project" value="UniProtKB-KW"/>
</dbReference>
<dbReference type="PIRSF" id="PIRSF037238">
    <property type="entry name" value="Carboxypeptidase_G2"/>
    <property type="match status" value="1"/>
</dbReference>
<keyword evidence="8" id="KW-1185">Reference proteome</keyword>
<organism evidence="7 8">
    <name type="scientific">Phreatobacter aquaticus</name>
    <dbReference type="NCBI Taxonomy" id="2570229"/>
    <lineage>
        <taxon>Bacteria</taxon>
        <taxon>Pseudomonadati</taxon>
        <taxon>Pseudomonadota</taxon>
        <taxon>Alphaproteobacteria</taxon>
        <taxon>Hyphomicrobiales</taxon>
        <taxon>Phreatobacteraceae</taxon>
        <taxon>Phreatobacter</taxon>
    </lineage>
</organism>
<evidence type="ECO:0000256" key="3">
    <source>
        <dbReference type="ARBA" id="ARBA00022801"/>
    </source>
</evidence>
<name>A0A4D7QTU8_9HYPH</name>
<evidence type="ECO:0000259" key="6">
    <source>
        <dbReference type="Pfam" id="PF07687"/>
    </source>
</evidence>
<dbReference type="InterPro" id="IPR036264">
    <property type="entry name" value="Bact_exopeptidase_dim_dom"/>
</dbReference>
<dbReference type="Gene3D" id="3.30.70.360">
    <property type="match status" value="1"/>
</dbReference>
<dbReference type="PANTHER" id="PTHR43808">
    <property type="entry name" value="ACETYLORNITHINE DEACETYLASE"/>
    <property type="match status" value="1"/>
</dbReference>
<dbReference type="Gene3D" id="3.40.630.10">
    <property type="entry name" value="Zn peptidases"/>
    <property type="match status" value="1"/>
</dbReference>
<dbReference type="AlphaFoldDB" id="A0A4D7QTU8"/>
<keyword evidence="2" id="KW-0479">Metal-binding</keyword>
<dbReference type="PROSITE" id="PS00758">
    <property type="entry name" value="ARGE_DAPE_CPG2_1"/>
    <property type="match status" value="1"/>
</dbReference>
<dbReference type="Proteomes" id="UP000298588">
    <property type="component" value="Chromosome"/>
</dbReference>
<dbReference type="InterPro" id="IPR017150">
    <property type="entry name" value="Pept_M20_glutamate_carboxypep"/>
</dbReference>
<dbReference type="InterPro" id="IPR002933">
    <property type="entry name" value="Peptidase_M20"/>
</dbReference>
<dbReference type="SUPFAM" id="SSF53187">
    <property type="entry name" value="Zn-dependent exopeptidases"/>
    <property type="match status" value="1"/>
</dbReference>
<dbReference type="InterPro" id="IPR001261">
    <property type="entry name" value="ArgE/DapE_CS"/>
</dbReference>
<protein>
    <submittedName>
        <fullName evidence="7">M20 family metallopeptidase</fullName>
    </submittedName>
</protein>
<evidence type="ECO:0000256" key="5">
    <source>
        <dbReference type="PIRSR" id="PIRSR037238-1"/>
    </source>
</evidence>
<evidence type="ECO:0000256" key="1">
    <source>
        <dbReference type="ARBA" id="ARBA00001947"/>
    </source>
</evidence>
<dbReference type="CDD" id="cd03885">
    <property type="entry name" value="M20_CPDG2"/>
    <property type="match status" value="1"/>
</dbReference>
<evidence type="ECO:0000313" key="8">
    <source>
        <dbReference type="Proteomes" id="UP000298588"/>
    </source>
</evidence>
<dbReference type="GO" id="GO:0016787">
    <property type="term" value="F:hydrolase activity"/>
    <property type="evidence" value="ECO:0007669"/>
    <property type="project" value="UniProtKB-KW"/>
</dbReference>
<evidence type="ECO:0000313" key="7">
    <source>
        <dbReference type="EMBL" id="QCK88809.1"/>
    </source>
</evidence>
<dbReference type="PANTHER" id="PTHR43808:SF9">
    <property type="entry name" value="BLL0789 PROTEIN"/>
    <property type="match status" value="1"/>
</dbReference>
<dbReference type="KEGG" id="paqt:E8L99_14850"/>
<dbReference type="OrthoDB" id="9776600at2"/>
<dbReference type="InterPro" id="IPR011650">
    <property type="entry name" value="Peptidase_M20_dimer"/>
</dbReference>